<feature type="coiled-coil region" evidence="1">
    <location>
        <begin position="314"/>
        <end position="355"/>
    </location>
</feature>
<evidence type="ECO:0000313" key="2">
    <source>
        <dbReference type="EMBL" id="MBY5957456.1"/>
    </source>
</evidence>
<name>A0A953HSI4_9BACT</name>
<dbReference type="EMBL" id="JAHVHU010000005">
    <property type="protein sequence ID" value="MBY5957456.1"/>
    <property type="molecule type" value="Genomic_DNA"/>
</dbReference>
<dbReference type="Proteomes" id="UP000753961">
    <property type="component" value="Unassembled WGS sequence"/>
</dbReference>
<reference evidence="2" key="1">
    <citation type="submission" date="2021-06" db="EMBL/GenBank/DDBJ databases">
        <title>44 bacteria genomes isolated from Dapeng, Shenzhen.</title>
        <authorList>
            <person name="Zheng W."/>
            <person name="Yu S."/>
            <person name="Huang Y."/>
        </authorList>
    </citation>
    <scope>NUCLEOTIDE SEQUENCE</scope>
    <source>
        <strain evidence="2">DP5N28-2</strain>
    </source>
</reference>
<keyword evidence="3" id="KW-1185">Reference proteome</keyword>
<dbReference type="RefSeq" id="WP_222578978.1">
    <property type="nucleotide sequence ID" value="NZ_JAHVHU010000005.1"/>
</dbReference>
<organism evidence="2 3">
    <name type="scientific">Membranihabitans marinus</name>
    <dbReference type="NCBI Taxonomy" id="1227546"/>
    <lineage>
        <taxon>Bacteria</taxon>
        <taxon>Pseudomonadati</taxon>
        <taxon>Bacteroidota</taxon>
        <taxon>Saprospiria</taxon>
        <taxon>Saprospirales</taxon>
        <taxon>Saprospiraceae</taxon>
        <taxon>Membranihabitans</taxon>
    </lineage>
</organism>
<evidence type="ECO:0000313" key="3">
    <source>
        <dbReference type="Proteomes" id="UP000753961"/>
    </source>
</evidence>
<comment type="caution">
    <text evidence="2">The sequence shown here is derived from an EMBL/GenBank/DDBJ whole genome shotgun (WGS) entry which is preliminary data.</text>
</comment>
<proteinExistence type="predicted"/>
<accession>A0A953HSI4</accession>
<evidence type="ECO:0000256" key="1">
    <source>
        <dbReference type="SAM" id="Coils"/>
    </source>
</evidence>
<protein>
    <submittedName>
        <fullName evidence="2">Uncharacterized protein</fullName>
    </submittedName>
</protein>
<gene>
    <name evidence="2" type="ORF">KUV50_04865</name>
</gene>
<keyword evidence="1" id="KW-0175">Coiled coil</keyword>
<sequence>MKDRLVFWGKKEKEQKVLITIDLHEDEGTYDVQVIKGSDVTEEFDTMVRNEWRNNAAEINFPEILEKFTKELSLTQDILPHEYEVDREDLLKMAQAEWNFFVLSRRLKNAYNNELEDYEEQIEKLEDYSQDLWNNMKNFWGKVQKQIRERNLARRHGNDLRKRTNAIFSTLKALRAESEKKFNAESSAHRAKFMDQLKTIEKKMEGGQSLRNLFDQLKKIQNEFKKYRFTRQDHSAVWDKLDGLFKEVKTRKYGQSAQGSDPLEKSKRRVDGLSSAVDRMKRSISKDKKELKFQKSKIERADGQLEAQIRQAKLVMLEERINSKQAKLDDMLKTEKQLNQRVAKLKAQAEKDKAQQKIKDRIAKEMQEKQEKLKQDPEILKAAAEITGKSAPAGNEILRETVEVIQAAVTASQSIHQDEEE</sequence>
<dbReference type="AlphaFoldDB" id="A0A953HSI4"/>
<feature type="coiled-coil region" evidence="1">
    <location>
        <begin position="101"/>
        <end position="135"/>
    </location>
</feature>